<dbReference type="EMBL" id="JACIDV010000008">
    <property type="protein sequence ID" value="MBB3947094.1"/>
    <property type="molecule type" value="Genomic_DNA"/>
</dbReference>
<evidence type="ECO:0000313" key="3">
    <source>
        <dbReference type="Proteomes" id="UP000565286"/>
    </source>
</evidence>
<dbReference type="AlphaFoldDB" id="A0A7W6C9T9"/>
<dbReference type="RefSeq" id="WP_183896970.1">
    <property type="nucleotide sequence ID" value="NZ_JACIDV010000008.1"/>
</dbReference>
<evidence type="ECO:0000259" key="1">
    <source>
        <dbReference type="Pfam" id="PF24746"/>
    </source>
</evidence>
<protein>
    <recommendedName>
        <fullName evidence="1">DUF7694 domain-containing protein</fullName>
    </recommendedName>
</protein>
<dbReference type="Pfam" id="PF24746">
    <property type="entry name" value="DUF7694"/>
    <property type="match status" value="1"/>
</dbReference>
<feature type="domain" description="DUF7694" evidence="1">
    <location>
        <begin position="68"/>
        <end position="128"/>
    </location>
</feature>
<accession>A0A7W6C9T9</accession>
<reference evidence="2 3" key="1">
    <citation type="submission" date="2020-08" db="EMBL/GenBank/DDBJ databases">
        <title>Genomic Encyclopedia of Type Strains, Phase IV (KMG-IV): sequencing the most valuable type-strain genomes for metagenomic binning, comparative biology and taxonomic classification.</title>
        <authorList>
            <person name="Goeker M."/>
        </authorList>
    </citation>
    <scope>NUCLEOTIDE SEQUENCE [LARGE SCALE GENOMIC DNA]</scope>
    <source>
        <strain evidence="2 3">DSM 26438</strain>
    </source>
</reference>
<sequence length="142" mass="16209">MRAQSHFDMLPRRNRRLILRDEGIARRSGKWSAWETLIFPRGSVSPNGWTAEFTTAHRNNVFSILERTLPDGTRHLGITSLSGVRPTWPEMQRIKDEIAGPEATAVEVYPPKAEIIDAADMYHLWVLPAPLPFSLFTRTNND</sequence>
<evidence type="ECO:0000313" key="2">
    <source>
        <dbReference type="EMBL" id="MBB3947094.1"/>
    </source>
</evidence>
<name>A0A7W6C9T9_9HYPH</name>
<organism evidence="2 3">
    <name type="scientific">Rhizobium skierniewicense</name>
    <dbReference type="NCBI Taxonomy" id="984260"/>
    <lineage>
        <taxon>Bacteria</taxon>
        <taxon>Pseudomonadati</taxon>
        <taxon>Pseudomonadota</taxon>
        <taxon>Alphaproteobacteria</taxon>
        <taxon>Hyphomicrobiales</taxon>
        <taxon>Rhizobiaceae</taxon>
        <taxon>Rhizobium/Agrobacterium group</taxon>
        <taxon>Rhizobium</taxon>
    </lineage>
</organism>
<dbReference type="Proteomes" id="UP000565286">
    <property type="component" value="Unassembled WGS sequence"/>
</dbReference>
<comment type="caution">
    <text evidence="2">The sequence shown here is derived from an EMBL/GenBank/DDBJ whole genome shotgun (WGS) entry which is preliminary data.</text>
</comment>
<gene>
    <name evidence="2" type="ORF">GGQ73_003058</name>
</gene>
<keyword evidence="3" id="KW-1185">Reference proteome</keyword>
<proteinExistence type="predicted"/>
<dbReference type="InterPro" id="IPR056111">
    <property type="entry name" value="DUF7694"/>
</dbReference>